<gene>
    <name evidence="2" type="ORF">FVEG_16602</name>
</gene>
<dbReference type="AlphaFoldDB" id="W7MRC6"/>
<dbReference type="GeneID" id="30073478"/>
<feature type="region of interest" description="Disordered" evidence="1">
    <location>
        <begin position="65"/>
        <end position="93"/>
    </location>
</feature>
<dbReference type="EMBL" id="DS022254">
    <property type="protein sequence ID" value="EWG50180.1"/>
    <property type="molecule type" value="Genomic_DNA"/>
</dbReference>
<protein>
    <submittedName>
        <fullName evidence="2">Uncharacterized protein</fullName>
    </submittedName>
</protein>
<feature type="compositionally biased region" description="Basic residues" evidence="1">
    <location>
        <begin position="70"/>
        <end position="79"/>
    </location>
</feature>
<dbReference type="VEuPathDB" id="FungiDB:FVEG_16602"/>
<keyword evidence="3" id="KW-1185">Reference proteome</keyword>
<name>W7MRC6_GIBM7</name>
<accession>W7MRC6</accession>
<dbReference type="EMBL" id="CM000578">
    <property type="protein sequence ID" value="EWG50180.1"/>
    <property type="molecule type" value="Genomic_DNA"/>
</dbReference>
<proteinExistence type="predicted"/>
<dbReference type="RefSeq" id="XP_018756371.1">
    <property type="nucleotide sequence ID" value="XM_018905845.1"/>
</dbReference>
<organism evidence="2 3">
    <name type="scientific">Gibberella moniliformis (strain M3125 / FGSC 7600)</name>
    <name type="common">Maize ear and stalk rot fungus</name>
    <name type="synonym">Fusarium verticillioides</name>
    <dbReference type="NCBI Taxonomy" id="334819"/>
    <lineage>
        <taxon>Eukaryota</taxon>
        <taxon>Fungi</taxon>
        <taxon>Dikarya</taxon>
        <taxon>Ascomycota</taxon>
        <taxon>Pezizomycotina</taxon>
        <taxon>Sordariomycetes</taxon>
        <taxon>Hypocreomycetidae</taxon>
        <taxon>Hypocreales</taxon>
        <taxon>Nectriaceae</taxon>
        <taxon>Fusarium</taxon>
        <taxon>Fusarium fujikuroi species complex</taxon>
    </lineage>
</organism>
<evidence type="ECO:0000313" key="3">
    <source>
        <dbReference type="Proteomes" id="UP000009096"/>
    </source>
</evidence>
<dbReference type="Proteomes" id="UP000009096">
    <property type="component" value="Chromosome 1"/>
</dbReference>
<reference evidence="2 3" key="1">
    <citation type="journal article" date="2010" name="Nature">
        <title>Comparative genomics reveals mobile pathogenicity chromosomes in Fusarium.</title>
        <authorList>
            <person name="Ma L.J."/>
            <person name="van der Does H.C."/>
            <person name="Borkovich K.A."/>
            <person name="Coleman J.J."/>
            <person name="Daboussi M.J."/>
            <person name="Di Pietro A."/>
            <person name="Dufresne M."/>
            <person name="Freitag M."/>
            <person name="Grabherr M."/>
            <person name="Henrissat B."/>
            <person name="Houterman P.M."/>
            <person name="Kang S."/>
            <person name="Shim W.B."/>
            <person name="Woloshuk C."/>
            <person name="Xie X."/>
            <person name="Xu J.R."/>
            <person name="Antoniw J."/>
            <person name="Baker S.E."/>
            <person name="Bluhm B.H."/>
            <person name="Breakspear A."/>
            <person name="Brown D.W."/>
            <person name="Butchko R.A."/>
            <person name="Chapman S."/>
            <person name="Coulson R."/>
            <person name="Coutinho P.M."/>
            <person name="Danchin E.G."/>
            <person name="Diener A."/>
            <person name="Gale L.R."/>
            <person name="Gardiner D.M."/>
            <person name="Goff S."/>
            <person name="Hammond-Kosack K.E."/>
            <person name="Hilburn K."/>
            <person name="Hua-Van A."/>
            <person name="Jonkers W."/>
            <person name="Kazan K."/>
            <person name="Kodira C.D."/>
            <person name="Koehrsen M."/>
            <person name="Kumar L."/>
            <person name="Lee Y.H."/>
            <person name="Li L."/>
            <person name="Manners J.M."/>
            <person name="Miranda-Saavedra D."/>
            <person name="Mukherjee M."/>
            <person name="Park G."/>
            <person name="Park J."/>
            <person name="Park S.Y."/>
            <person name="Proctor R.H."/>
            <person name="Regev A."/>
            <person name="Ruiz-Roldan M.C."/>
            <person name="Sain D."/>
            <person name="Sakthikumar S."/>
            <person name="Sykes S."/>
            <person name="Schwartz D.C."/>
            <person name="Turgeon B.G."/>
            <person name="Wapinski I."/>
            <person name="Yoder O."/>
            <person name="Young S."/>
            <person name="Zeng Q."/>
            <person name="Zhou S."/>
            <person name="Galagan J."/>
            <person name="Cuomo C.A."/>
            <person name="Kistler H.C."/>
            <person name="Rep M."/>
        </authorList>
    </citation>
    <scope>NUCLEOTIDE SEQUENCE [LARGE SCALE GENOMIC DNA]</scope>
    <source>
        <strain evidence="3">M3125 / FGSC 7600</strain>
    </source>
</reference>
<dbReference type="KEGG" id="fvr:FVEG_16602"/>
<evidence type="ECO:0000313" key="2">
    <source>
        <dbReference type="EMBL" id="EWG50180.1"/>
    </source>
</evidence>
<evidence type="ECO:0000256" key="1">
    <source>
        <dbReference type="SAM" id="MobiDB-lite"/>
    </source>
</evidence>
<sequence length="135" mass="14930">MMLFIEIGRHDSPLSTPFRYGGGHRASIGSGAQFRDMVTLMFKFWAAIGTSWIWMYLLYKGDASHESRGLHQRNKKKKGGGGGGGSTKTKTQSVRLGVVSDKEWNCEIQEAKPHSLSSPVMTTTMDVFIGSWSLT</sequence>